<keyword evidence="2" id="KW-1003">Cell membrane</keyword>
<feature type="transmembrane region" description="Helical" evidence="6">
    <location>
        <begin position="15"/>
        <end position="37"/>
    </location>
</feature>
<dbReference type="SUPFAM" id="SSF103473">
    <property type="entry name" value="MFS general substrate transporter"/>
    <property type="match status" value="1"/>
</dbReference>
<feature type="transmembrane region" description="Helical" evidence="6">
    <location>
        <begin position="222"/>
        <end position="240"/>
    </location>
</feature>
<evidence type="ECO:0000313" key="9">
    <source>
        <dbReference type="Proteomes" id="UP001385892"/>
    </source>
</evidence>
<feature type="transmembrane region" description="Helical" evidence="6">
    <location>
        <begin position="277"/>
        <end position="295"/>
    </location>
</feature>
<dbReference type="Gene3D" id="1.20.1250.20">
    <property type="entry name" value="MFS general substrate transporter like domains"/>
    <property type="match status" value="1"/>
</dbReference>
<dbReference type="CDD" id="cd06173">
    <property type="entry name" value="MFS_MefA_like"/>
    <property type="match status" value="1"/>
</dbReference>
<feature type="transmembrane region" description="Helical" evidence="6">
    <location>
        <begin position="49"/>
        <end position="66"/>
    </location>
</feature>
<feature type="domain" description="Major facilitator superfamily (MFS) profile" evidence="7">
    <location>
        <begin position="1"/>
        <end position="368"/>
    </location>
</feature>
<evidence type="ECO:0000259" key="7">
    <source>
        <dbReference type="PROSITE" id="PS50850"/>
    </source>
</evidence>
<reference evidence="8 9" key="1">
    <citation type="submission" date="2024-03" db="EMBL/GenBank/DDBJ databases">
        <title>Novel species of the genus Variovorax.</title>
        <authorList>
            <person name="Liu Q."/>
            <person name="Xin Y.-H."/>
        </authorList>
    </citation>
    <scope>NUCLEOTIDE SEQUENCE [LARGE SCALE GENOMIC DNA]</scope>
    <source>
        <strain evidence="8 9">KACC 18900</strain>
    </source>
</reference>
<dbReference type="InterPro" id="IPR011701">
    <property type="entry name" value="MFS"/>
</dbReference>
<name>A0ABU8WEY1_9BURK</name>
<evidence type="ECO:0000313" key="8">
    <source>
        <dbReference type="EMBL" id="MEJ8845363.1"/>
    </source>
</evidence>
<feature type="transmembrane region" description="Helical" evidence="6">
    <location>
        <begin position="189"/>
        <end position="210"/>
    </location>
</feature>
<feature type="transmembrane region" description="Helical" evidence="6">
    <location>
        <begin position="139"/>
        <end position="157"/>
    </location>
</feature>
<evidence type="ECO:0000256" key="1">
    <source>
        <dbReference type="ARBA" id="ARBA00004651"/>
    </source>
</evidence>
<keyword evidence="9" id="KW-1185">Reference proteome</keyword>
<evidence type="ECO:0000256" key="2">
    <source>
        <dbReference type="ARBA" id="ARBA00022475"/>
    </source>
</evidence>
<keyword evidence="4 6" id="KW-1133">Transmembrane helix</keyword>
<dbReference type="PANTHER" id="PTHR23513">
    <property type="entry name" value="INTEGRAL MEMBRANE EFFLUX PROTEIN-RELATED"/>
    <property type="match status" value="1"/>
</dbReference>
<comment type="caution">
    <text evidence="8">The sequence shown here is derived from an EMBL/GenBank/DDBJ whole genome shotgun (WGS) entry which is preliminary data.</text>
</comment>
<dbReference type="InterPro" id="IPR036259">
    <property type="entry name" value="MFS_trans_sf"/>
</dbReference>
<organism evidence="8 9">
    <name type="scientific">Variovorax rhizosphaerae</name>
    <dbReference type="NCBI Taxonomy" id="1836200"/>
    <lineage>
        <taxon>Bacteria</taxon>
        <taxon>Pseudomonadati</taxon>
        <taxon>Pseudomonadota</taxon>
        <taxon>Betaproteobacteria</taxon>
        <taxon>Burkholderiales</taxon>
        <taxon>Comamonadaceae</taxon>
        <taxon>Variovorax</taxon>
    </lineage>
</organism>
<accession>A0ABU8WEY1</accession>
<feature type="transmembrane region" description="Helical" evidence="6">
    <location>
        <begin position="345"/>
        <end position="364"/>
    </location>
</feature>
<keyword evidence="5 6" id="KW-0472">Membrane</keyword>
<comment type="subcellular location">
    <subcellularLocation>
        <location evidence="1">Cell membrane</location>
        <topology evidence="1">Multi-pass membrane protein</topology>
    </subcellularLocation>
</comment>
<gene>
    <name evidence="8" type="ORF">WKW82_01810</name>
</gene>
<evidence type="ECO:0000256" key="6">
    <source>
        <dbReference type="SAM" id="Phobius"/>
    </source>
</evidence>
<feature type="transmembrane region" description="Helical" evidence="6">
    <location>
        <begin position="252"/>
        <end position="271"/>
    </location>
</feature>
<evidence type="ECO:0000256" key="5">
    <source>
        <dbReference type="ARBA" id="ARBA00023136"/>
    </source>
</evidence>
<dbReference type="InterPro" id="IPR020846">
    <property type="entry name" value="MFS_dom"/>
</dbReference>
<evidence type="ECO:0000256" key="3">
    <source>
        <dbReference type="ARBA" id="ARBA00022692"/>
    </source>
</evidence>
<dbReference type="Proteomes" id="UP001385892">
    <property type="component" value="Unassembled WGS sequence"/>
</dbReference>
<dbReference type="RefSeq" id="WP_340340531.1">
    <property type="nucleotide sequence ID" value="NZ_JBBKZT010000001.1"/>
</dbReference>
<proteinExistence type="predicted"/>
<keyword evidence="3 6" id="KW-0812">Transmembrane</keyword>
<feature type="transmembrane region" description="Helical" evidence="6">
    <location>
        <begin position="316"/>
        <end position="339"/>
    </location>
</feature>
<feature type="transmembrane region" description="Helical" evidence="6">
    <location>
        <begin position="72"/>
        <end position="95"/>
    </location>
</feature>
<feature type="transmembrane region" description="Helical" evidence="6">
    <location>
        <begin position="116"/>
        <end position="133"/>
    </location>
</feature>
<dbReference type="PANTHER" id="PTHR23513:SF6">
    <property type="entry name" value="MAJOR FACILITATOR SUPERFAMILY ASSOCIATED DOMAIN-CONTAINING PROTEIN"/>
    <property type="match status" value="1"/>
</dbReference>
<dbReference type="EMBL" id="JBBKZT010000001">
    <property type="protein sequence ID" value="MEJ8845363.1"/>
    <property type="molecule type" value="Genomic_DNA"/>
</dbReference>
<protein>
    <submittedName>
        <fullName evidence="8">MFS transporter</fullName>
    </submittedName>
</protein>
<evidence type="ECO:0000256" key="4">
    <source>
        <dbReference type="ARBA" id="ARBA00022989"/>
    </source>
</evidence>
<dbReference type="Pfam" id="PF07690">
    <property type="entry name" value="MFS_1"/>
    <property type="match status" value="1"/>
</dbReference>
<dbReference type="PROSITE" id="PS50850">
    <property type="entry name" value="MFS"/>
    <property type="match status" value="1"/>
</dbReference>
<sequence>MIAVLSLDAGPGQTGMLAAAQTLPFLLLSMPLGMLADRMSRRRLMLGSELLRAISLLAMLVAWLASSLTIEWLAALGFLGAIGTVGFSVAAPALVPSLVPREVLALANARLELARSGAFTAGPAIAGALVFWAGASAAFTLGAVLSASAIVLLWRVSEPHRAMPLKRHPLLEIREGAGFVWRHGMLRPMLVTGVVFNLSWFVLQAAYAPYAVHVLGMGAQTLGFTLGLFGVGMVLGALFTSRVVARMPFGRAIQVGPVAAVLAASAMAATLVFPHAALAGLSFVLFGAGPMVWTITSTTLRQSVTPGAMLGRASAVFLTATVGARPMGAALGAVVGAWWGESACLLLALVGFAVQAGVILWSSVSTLRTLPVAAA</sequence>